<keyword evidence="4" id="KW-0238">DNA-binding</keyword>
<dbReference type="SMART" id="SM00906">
    <property type="entry name" value="Fungal_trans"/>
    <property type="match status" value="1"/>
</dbReference>
<keyword evidence="3" id="KW-0805">Transcription regulation</keyword>
<feature type="region of interest" description="Disordered" evidence="7">
    <location>
        <begin position="82"/>
        <end position="108"/>
    </location>
</feature>
<dbReference type="SUPFAM" id="SSF57701">
    <property type="entry name" value="Zn2/Cys6 DNA-binding domain"/>
    <property type="match status" value="1"/>
</dbReference>
<feature type="domain" description="Zn(2)-C6 fungal-type" evidence="8">
    <location>
        <begin position="20"/>
        <end position="53"/>
    </location>
</feature>
<feature type="compositionally biased region" description="Polar residues" evidence="7">
    <location>
        <begin position="83"/>
        <end position="92"/>
    </location>
</feature>
<name>A0ABR0ES29_ZASCE</name>
<sequence length="679" mass="75567">MNTPRSSNYDLAAKKSRATSCTNCRQVKLKCDLKEKYPNPCSRCAANRHECRTDASFKRVPARSRIKDLESQIDQLKRDRAFSQATSRSSVEYTPDIERRSSDNGPTNDNLAVYAVSEALSHGSPSSSDLSRTETRWLNLNDLDEPSHFILGGISISYGHAMELFQHFEQHYYPHFCILEPITSLKRLFEDSQYLFWAIVVIAARSHERHVSMVDGCRPYLDRLQLTVISEAVPSLLNLQALLLLCAFPFQESCPLYRDSAWTQLGLAINVARQMGLDKGKDEALFGTGMVPDSLNRHARHYRNMTWMKCFELDVQMSCWHGHLPSLVGSQFVRVTANFCETVPSCKYAAVVSVDVELAQALASFEDAVQAPSKLVRTFIERLNAVKLRWSSAWTLDAELELLIAKLYLYGAYLAAQELASHVDDNFYPEAMQATRTTAVQVSSLITNLSADAQANALKLGFLQNYDPFPGRPKHHMRSAFFTAIVLFKYLDNDHSMAEEDKDMARNGFGRLYQMFSTCSSTNGGTDAMNAARTLQVIGKSIGQGSGNLKPHVTTRMGASLVHNAVWLASQIQAQELQQSNENNMRLSPLPPEVSAGEGSFIIPPHTQACIGPSEGYSTSNFATATTAYDDVIFNGSVWDNAAVSLPNHDFTSYGVWDNSVFDGWGTNMPYPPVLGTCT</sequence>
<evidence type="ECO:0000313" key="10">
    <source>
        <dbReference type="Proteomes" id="UP001305779"/>
    </source>
</evidence>
<evidence type="ECO:0000313" key="9">
    <source>
        <dbReference type="EMBL" id="KAK4504194.1"/>
    </source>
</evidence>
<keyword evidence="6" id="KW-0539">Nucleus</keyword>
<dbReference type="Pfam" id="PF00172">
    <property type="entry name" value="Zn_clus"/>
    <property type="match status" value="1"/>
</dbReference>
<evidence type="ECO:0000256" key="6">
    <source>
        <dbReference type="ARBA" id="ARBA00023242"/>
    </source>
</evidence>
<accession>A0ABR0ES29</accession>
<keyword evidence="2" id="KW-0479">Metal-binding</keyword>
<evidence type="ECO:0000256" key="1">
    <source>
        <dbReference type="ARBA" id="ARBA00004123"/>
    </source>
</evidence>
<evidence type="ECO:0000256" key="7">
    <source>
        <dbReference type="SAM" id="MobiDB-lite"/>
    </source>
</evidence>
<dbReference type="InterPro" id="IPR001138">
    <property type="entry name" value="Zn2Cys6_DnaBD"/>
</dbReference>
<dbReference type="Gene3D" id="4.10.240.10">
    <property type="entry name" value="Zn(2)-C6 fungal-type DNA-binding domain"/>
    <property type="match status" value="1"/>
</dbReference>
<dbReference type="InterPro" id="IPR007219">
    <property type="entry name" value="XnlR_reg_dom"/>
</dbReference>
<dbReference type="Proteomes" id="UP001305779">
    <property type="component" value="Unassembled WGS sequence"/>
</dbReference>
<protein>
    <recommendedName>
        <fullName evidence="8">Zn(2)-C6 fungal-type domain-containing protein</fullName>
    </recommendedName>
</protein>
<dbReference type="PANTHER" id="PTHR31845">
    <property type="entry name" value="FINGER DOMAIN PROTEIN, PUTATIVE-RELATED"/>
    <property type="match status" value="1"/>
</dbReference>
<dbReference type="Pfam" id="PF04082">
    <property type="entry name" value="Fungal_trans"/>
    <property type="match status" value="1"/>
</dbReference>
<comment type="subcellular location">
    <subcellularLocation>
        <location evidence="1">Nucleus</location>
    </subcellularLocation>
</comment>
<evidence type="ECO:0000256" key="2">
    <source>
        <dbReference type="ARBA" id="ARBA00022723"/>
    </source>
</evidence>
<evidence type="ECO:0000259" key="8">
    <source>
        <dbReference type="PROSITE" id="PS50048"/>
    </source>
</evidence>
<dbReference type="InterPro" id="IPR036864">
    <property type="entry name" value="Zn2-C6_fun-type_DNA-bd_sf"/>
</dbReference>
<dbReference type="EMBL" id="JAXOVC010000003">
    <property type="protein sequence ID" value="KAK4504194.1"/>
    <property type="molecule type" value="Genomic_DNA"/>
</dbReference>
<organism evidence="9 10">
    <name type="scientific">Zasmidium cellare</name>
    <name type="common">Wine cellar mold</name>
    <name type="synonym">Racodium cellare</name>
    <dbReference type="NCBI Taxonomy" id="395010"/>
    <lineage>
        <taxon>Eukaryota</taxon>
        <taxon>Fungi</taxon>
        <taxon>Dikarya</taxon>
        <taxon>Ascomycota</taxon>
        <taxon>Pezizomycotina</taxon>
        <taxon>Dothideomycetes</taxon>
        <taxon>Dothideomycetidae</taxon>
        <taxon>Mycosphaerellales</taxon>
        <taxon>Mycosphaerellaceae</taxon>
        <taxon>Zasmidium</taxon>
    </lineage>
</organism>
<evidence type="ECO:0000256" key="3">
    <source>
        <dbReference type="ARBA" id="ARBA00023015"/>
    </source>
</evidence>
<evidence type="ECO:0000256" key="5">
    <source>
        <dbReference type="ARBA" id="ARBA00023163"/>
    </source>
</evidence>
<dbReference type="PROSITE" id="PS00463">
    <property type="entry name" value="ZN2_CY6_FUNGAL_1"/>
    <property type="match status" value="1"/>
</dbReference>
<proteinExistence type="predicted"/>
<gene>
    <name evidence="9" type="ORF">PRZ48_005110</name>
</gene>
<evidence type="ECO:0000256" key="4">
    <source>
        <dbReference type="ARBA" id="ARBA00023125"/>
    </source>
</evidence>
<dbReference type="CDD" id="cd12148">
    <property type="entry name" value="fungal_TF_MHR"/>
    <property type="match status" value="1"/>
</dbReference>
<dbReference type="InterPro" id="IPR051089">
    <property type="entry name" value="prtT"/>
</dbReference>
<keyword evidence="5" id="KW-0804">Transcription</keyword>
<dbReference type="CDD" id="cd00067">
    <property type="entry name" value="GAL4"/>
    <property type="match status" value="1"/>
</dbReference>
<dbReference type="PANTHER" id="PTHR31845:SF21">
    <property type="entry name" value="REGULATORY PROTEIN LEU3"/>
    <property type="match status" value="1"/>
</dbReference>
<keyword evidence="10" id="KW-1185">Reference proteome</keyword>
<comment type="caution">
    <text evidence="9">The sequence shown here is derived from an EMBL/GenBank/DDBJ whole genome shotgun (WGS) entry which is preliminary data.</text>
</comment>
<reference evidence="9 10" key="1">
    <citation type="journal article" date="2023" name="G3 (Bethesda)">
        <title>A chromosome-level genome assembly of Zasmidium syzygii isolated from banana leaves.</title>
        <authorList>
            <person name="van Westerhoven A.C."/>
            <person name="Mehrabi R."/>
            <person name="Talebi R."/>
            <person name="Steentjes M.B.F."/>
            <person name="Corcolon B."/>
            <person name="Chong P.A."/>
            <person name="Kema G.H.J."/>
            <person name="Seidl M.F."/>
        </authorList>
    </citation>
    <scope>NUCLEOTIDE SEQUENCE [LARGE SCALE GENOMIC DNA]</scope>
    <source>
        <strain evidence="9 10">P124</strain>
    </source>
</reference>
<dbReference type="SMART" id="SM00066">
    <property type="entry name" value="GAL4"/>
    <property type="match status" value="1"/>
</dbReference>
<dbReference type="PROSITE" id="PS50048">
    <property type="entry name" value="ZN2_CY6_FUNGAL_2"/>
    <property type="match status" value="1"/>
</dbReference>